<dbReference type="RefSeq" id="WP_061264571.1">
    <property type="nucleotide sequence ID" value="NZ_BCSZ01000040.1"/>
</dbReference>
<organism evidence="1 2">
    <name type="scientific">Mycolicibacterium fortuitum subsp. acetamidolyticum</name>
    <dbReference type="NCBI Taxonomy" id="144550"/>
    <lineage>
        <taxon>Bacteria</taxon>
        <taxon>Bacillati</taxon>
        <taxon>Actinomycetota</taxon>
        <taxon>Actinomycetes</taxon>
        <taxon>Mycobacteriales</taxon>
        <taxon>Mycobacteriaceae</taxon>
        <taxon>Mycolicibacterium</taxon>
    </lineage>
</organism>
<name>A0A100WTG7_MYCFO</name>
<sequence length="63" mass="7054">MKLQFKVQQYQTNAVDAVVDVFAGQPKHEGISYRIDPGKTSPSGLLHDQVTVSVTRPDWPVWS</sequence>
<comment type="caution">
    <text evidence="1">The sequence shown here is derived from an EMBL/GenBank/DDBJ whole genome shotgun (WGS) entry which is preliminary data.</text>
</comment>
<gene>
    <name evidence="1" type="ORF">RMCFA_4314</name>
</gene>
<dbReference type="Proteomes" id="UP000069705">
    <property type="component" value="Unassembled WGS sequence"/>
</dbReference>
<evidence type="ECO:0000313" key="2">
    <source>
        <dbReference type="Proteomes" id="UP000069705"/>
    </source>
</evidence>
<dbReference type="AlphaFoldDB" id="A0A100WTG7"/>
<evidence type="ECO:0000313" key="1">
    <source>
        <dbReference type="EMBL" id="GAT04203.1"/>
    </source>
</evidence>
<protein>
    <submittedName>
        <fullName evidence="1">Type III restriction-modification system restriction subunit</fullName>
    </submittedName>
</protein>
<accession>A0A100WTG7</accession>
<dbReference type="EMBL" id="BCSZ01000040">
    <property type="protein sequence ID" value="GAT04203.1"/>
    <property type="molecule type" value="Genomic_DNA"/>
</dbReference>
<dbReference type="REBASE" id="150878">
    <property type="entry name" value="Mfo6368ORF4313P"/>
</dbReference>
<reference evidence="2" key="2">
    <citation type="submission" date="2016-02" db="EMBL/GenBank/DDBJ databases">
        <title>Draft genome sequence of five rapidly growing Mycobacterium species.</title>
        <authorList>
            <person name="Katahira K."/>
            <person name="Gotou Y."/>
            <person name="Iida K."/>
            <person name="Ogura Y."/>
            <person name="Hayashi T."/>
        </authorList>
    </citation>
    <scope>NUCLEOTIDE SEQUENCE [LARGE SCALE GENOMIC DNA]</scope>
    <source>
        <strain evidence="2">JCM6368</strain>
    </source>
</reference>
<reference evidence="1 2" key="1">
    <citation type="journal article" date="2016" name="Genome Announc.">
        <title>Draft Genome Sequences of Five Rapidly Growing Mycobacterium Species, M. thermoresistibile, M. fortuitum subsp. acetamidolyticum, M. canariasense, M. brisbanense, and M. novocastrense.</title>
        <authorList>
            <person name="Katahira K."/>
            <person name="Ogura Y."/>
            <person name="Gotoh Y."/>
            <person name="Hayashi T."/>
        </authorList>
    </citation>
    <scope>NUCLEOTIDE SEQUENCE [LARGE SCALE GENOMIC DNA]</scope>
    <source>
        <strain evidence="1 2">JCM6368</strain>
    </source>
</reference>
<proteinExistence type="predicted"/>